<sequence length="505" mass="58756">MDQLSEDQKPELHEVADLMLEIYQTLAKMRYIDASEIVQGPHDLTETLSHYDDGETILGLDPAIKYLYTILPYVMSTRPHCNYEFFGRSTFANFTDREHTAQIRKPWAGRMESIREQMEEGRWIRPFVTPLALFGDDDEGTMIIYDSRSHQIWLLSVEDWKCKDLALEGVETPGWDVPTTTFGGLRHRFDYFPSRPAGDVLRDIVQWYRELKVLPGGGENDDIDWTHYRKDLDLKELYRKHGWPDNFDGDAFEVDMARSYAAHSAKKSAQQPLKDLQWCQEVKDNVEKHLLEQEKAVDATTNKEDAWYARYRIWQATQDIILRDGNLLTAQETAQKLCPNGVCQKEEDLPLWEVKFLRQAHKIKQHGVLQREKWVQDAMEGDRCDRDNARTALKYAKRKEAIYRRALEQSQADADRLCPGRTFQSATGLDPDRPFIMGGPPGGYDAYVKTKLESAQQWLLTVPSDIVKAREYMSKEIFMLEEQIRKRERAKTNQGRGLLPISRQR</sequence>
<dbReference type="AlphaFoldDB" id="A0A6V8HGS5"/>
<evidence type="ECO:0000313" key="2">
    <source>
        <dbReference type="Proteomes" id="UP000053095"/>
    </source>
</evidence>
<keyword evidence="2" id="KW-1185">Reference proteome</keyword>
<proteinExistence type="predicted"/>
<name>A0A6V8HGS5_TALPI</name>
<organism evidence="1 2">
    <name type="scientific">Talaromyces pinophilus</name>
    <name type="common">Penicillium pinophilum</name>
    <dbReference type="NCBI Taxonomy" id="128442"/>
    <lineage>
        <taxon>Eukaryota</taxon>
        <taxon>Fungi</taxon>
        <taxon>Dikarya</taxon>
        <taxon>Ascomycota</taxon>
        <taxon>Pezizomycotina</taxon>
        <taxon>Eurotiomycetes</taxon>
        <taxon>Eurotiomycetidae</taxon>
        <taxon>Eurotiales</taxon>
        <taxon>Trichocomaceae</taxon>
        <taxon>Talaromyces</taxon>
        <taxon>Talaromyces sect. Talaromyces</taxon>
    </lineage>
</organism>
<protein>
    <submittedName>
        <fullName evidence="1">Uncharacterized protein</fullName>
    </submittedName>
</protein>
<accession>A0A6V8HGS5</accession>
<gene>
    <name evidence="1" type="ORF">TCE0_041r13923</name>
</gene>
<dbReference type="Proteomes" id="UP000053095">
    <property type="component" value="Unassembled WGS sequence"/>
</dbReference>
<evidence type="ECO:0000313" key="1">
    <source>
        <dbReference type="EMBL" id="GAM41076.1"/>
    </source>
</evidence>
<reference evidence="2" key="1">
    <citation type="journal article" date="2015" name="Genome Announc.">
        <title>Draft genome sequence of Talaromyces cellulolyticus strain Y-94, a source of lignocellulosic biomass-degrading enzymes.</title>
        <authorList>
            <person name="Fujii T."/>
            <person name="Koike H."/>
            <person name="Sawayama S."/>
            <person name="Yano S."/>
            <person name="Inoue H."/>
        </authorList>
    </citation>
    <scope>NUCLEOTIDE SEQUENCE [LARGE SCALE GENOMIC DNA]</scope>
    <source>
        <strain evidence="2">Y-94</strain>
    </source>
</reference>
<dbReference type="EMBL" id="DF933837">
    <property type="protein sequence ID" value="GAM41076.1"/>
    <property type="molecule type" value="Genomic_DNA"/>
</dbReference>
<comment type="caution">
    <text evidence="1">The sequence shown here is derived from an EMBL/GenBank/DDBJ whole genome shotgun (WGS) entry which is preliminary data.</text>
</comment>